<reference evidence="3 4" key="1">
    <citation type="submission" date="2020-08" db="EMBL/GenBank/DDBJ databases">
        <authorList>
            <person name="Hejnol A."/>
        </authorList>
    </citation>
    <scope>NUCLEOTIDE SEQUENCE [LARGE SCALE GENOMIC DNA]</scope>
</reference>
<dbReference type="Gene3D" id="2.10.50.10">
    <property type="entry name" value="Tumor Necrosis Factor Receptor, subunit A, domain 2"/>
    <property type="match status" value="1"/>
</dbReference>
<accession>A0A7I8V525</accession>
<evidence type="ECO:0000259" key="2">
    <source>
        <dbReference type="Pfam" id="PF07699"/>
    </source>
</evidence>
<dbReference type="EMBL" id="CAJFCJ010000001">
    <property type="protein sequence ID" value="CAD5111256.1"/>
    <property type="molecule type" value="Genomic_DNA"/>
</dbReference>
<feature type="region of interest" description="Disordered" evidence="1">
    <location>
        <begin position="75"/>
        <end position="98"/>
    </location>
</feature>
<feature type="domain" description="Tyrosine-protein kinase ephrin type A/B receptor-like" evidence="2">
    <location>
        <begin position="602"/>
        <end position="637"/>
    </location>
</feature>
<comment type="caution">
    <text evidence="3">The sequence shown here is derived from an EMBL/GenBank/DDBJ whole genome shotgun (WGS) entry which is preliminary data.</text>
</comment>
<dbReference type="OrthoDB" id="413581at2759"/>
<dbReference type="Pfam" id="PF07699">
    <property type="entry name" value="Ephrin_rec_like"/>
    <property type="match status" value="1"/>
</dbReference>
<evidence type="ECO:0000313" key="3">
    <source>
        <dbReference type="EMBL" id="CAD5111256.1"/>
    </source>
</evidence>
<name>A0A7I8V525_9ANNE</name>
<keyword evidence="4" id="KW-1185">Reference proteome</keyword>
<dbReference type="Proteomes" id="UP000549394">
    <property type="component" value="Unassembled WGS sequence"/>
</dbReference>
<feature type="compositionally biased region" description="Basic and acidic residues" evidence="1">
    <location>
        <begin position="75"/>
        <end position="89"/>
    </location>
</feature>
<evidence type="ECO:0000313" key="4">
    <source>
        <dbReference type="Proteomes" id="UP000549394"/>
    </source>
</evidence>
<dbReference type="InterPro" id="IPR011641">
    <property type="entry name" value="Tyr-kin_ephrin_A/B_rcpt-like"/>
</dbReference>
<dbReference type="SMART" id="SM01411">
    <property type="entry name" value="Ephrin_rec_like"/>
    <property type="match status" value="1"/>
</dbReference>
<proteinExistence type="predicted"/>
<organism evidence="3 4">
    <name type="scientific">Dimorphilus gyrociliatus</name>
    <dbReference type="NCBI Taxonomy" id="2664684"/>
    <lineage>
        <taxon>Eukaryota</taxon>
        <taxon>Metazoa</taxon>
        <taxon>Spiralia</taxon>
        <taxon>Lophotrochozoa</taxon>
        <taxon>Annelida</taxon>
        <taxon>Polychaeta</taxon>
        <taxon>Polychaeta incertae sedis</taxon>
        <taxon>Dinophilidae</taxon>
        <taxon>Dimorphilus</taxon>
    </lineage>
</organism>
<gene>
    <name evidence="3" type="ORF">DGYR_LOCUS577</name>
</gene>
<evidence type="ECO:0000256" key="1">
    <source>
        <dbReference type="SAM" id="MobiDB-lite"/>
    </source>
</evidence>
<dbReference type="InterPro" id="IPR009030">
    <property type="entry name" value="Growth_fac_rcpt_cys_sf"/>
</dbReference>
<dbReference type="Gene3D" id="2.10.70.10">
    <property type="entry name" value="Complement Module, domain 1"/>
    <property type="match status" value="1"/>
</dbReference>
<protein>
    <submittedName>
        <fullName evidence="3">DgyrCDS585</fullName>
    </submittedName>
</protein>
<dbReference type="SUPFAM" id="SSF57184">
    <property type="entry name" value="Growth factor receptor domain"/>
    <property type="match status" value="1"/>
</dbReference>
<sequence length="799" mass="91516">MLVIDLRIVNVGLKEFINVFLLSTQPPKLVSGAEICSRHLPEGESYAEWEGKVADGEPEQRCRITIVVEKREFDKRDDESESRGRRDESTSTNRTASKEETILCRTPNGFNATFNVILNHLRASGKTPNEYVISESIFGGEFKCQSTIVLGATCSFKCHNSYRLPPMRRKQLTLRCEIALGKPTLVLEGPVSNLLEKSYRECSPSPRTCQTIKGIEKGKMFGKGGNNGKFGETISIRCDPGYIIPGFKNLSQATLICSDYEFKKSFSDKKITSNTLQWRIVEKGNVPFDEMPNRIFRCAGQFSPFVENCKGHEPDLDEKPPGELEERFHFVRASKSKFPIEIDMKRAGWYPRFLSDGKEVISNLQKKNFKTLIIKEPNEIYRLNFSASNPRYPHYSAHCLIAVMGFSQCSKREIYESYLKFLKSKTWKFYCESALINKDSRPISRPNRTCTFQCRNHRQVAHEFRSIGKNLICENYENWYGLDETTFMCVVDGSFLSFDNQLNSYECSNIRRLWRMDILLFKRNRNDFSSSHTVSPVYLKLRDELQSIYDSKADEFYYDLFRINDNGTRRLRRRLLYTRSGCSHPGLAENYESHYCIGCLRGYMMSKDGDECIPCPKHHYQDEIEQSDCKPCPKGQHQPNQGSSFCENCPGNNCSNPKAKRKSENDGIVVKVTTICSIIETWAKTGLQRFSIVATVQYEPSRLTGLKQSKDSSTSYLKKAINTFKSIIKQRGIKFITTKLLTDADKANVLSYHMRISANNKFVVDCPKGMNLLQDGFCLLGEKIGGRDYDEGREELKGE</sequence>
<dbReference type="AlphaFoldDB" id="A0A7I8V525"/>